<accession>A0ABU6K856</accession>
<reference evidence="3 4" key="1">
    <citation type="submission" date="2024-01" db="EMBL/GenBank/DDBJ databases">
        <title>Uliginosibacterium soil sp. nov.</title>
        <authorList>
            <person name="Lv Y."/>
        </authorList>
    </citation>
    <scope>NUCLEOTIDE SEQUENCE [LARGE SCALE GENOMIC DNA]</scope>
    <source>
        <strain evidence="3 4">H3</strain>
    </source>
</reference>
<dbReference type="PIRSF" id="PIRSF012641">
    <property type="entry name" value="UCP012641"/>
    <property type="match status" value="1"/>
</dbReference>
<name>A0ABU6K856_9RHOO</name>
<evidence type="ECO:0000259" key="2">
    <source>
        <dbReference type="Pfam" id="PF10005"/>
    </source>
</evidence>
<keyword evidence="4" id="KW-1185">Reference proteome</keyword>
<organism evidence="3 4">
    <name type="scientific">Uliginosibacterium silvisoli</name>
    <dbReference type="NCBI Taxonomy" id="3114758"/>
    <lineage>
        <taxon>Bacteria</taxon>
        <taxon>Pseudomonadati</taxon>
        <taxon>Pseudomonadota</taxon>
        <taxon>Betaproteobacteria</taxon>
        <taxon>Rhodocyclales</taxon>
        <taxon>Zoogloeaceae</taxon>
        <taxon>Uliginosibacterium</taxon>
    </lineage>
</organism>
<dbReference type="InterPro" id="IPR031321">
    <property type="entry name" value="UCP012641"/>
</dbReference>
<dbReference type="InterPro" id="IPR011201">
    <property type="entry name" value="Zinc-ribbon_6_bact"/>
</dbReference>
<dbReference type="EMBL" id="JAYXHS010000004">
    <property type="protein sequence ID" value="MEC5387880.1"/>
    <property type="molecule type" value="Genomic_DNA"/>
</dbReference>
<dbReference type="Gene3D" id="3.40.390.70">
    <property type="match status" value="1"/>
</dbReference>
<dbReference type="RefSeq" id="WP_327600854.1">
    <property type="nucleotide sequence ID" value="NZ_JAYXHS010000004.1"/>
</dbReference>
<sequence>MKIFHCDHCGHLLFFENSLCVNCGHALAYIPAQQDIASLEAAGDNLWRPVNSASSESFRLCSNYDSGICNWAVPADDPEPLCKSCRTTLMIPDLSIAGHKEAWFQLETAKRRLFYSLMSLGLEIRSRDEEPASGLGFQFLAADTPGAPPVTTGHDDGLITINLAEADDAQREQTRLSLGEPYRTVLGHFRHEIGHYFWDRLVKDSPHIDAFRELFGDERQDYAAALKQHYDEGVANWQAPNWQQNFVSAYASSHPWEDWAETWAHYLHMVDALETAKACGLSLTPTREDEPHLDAEDHGPRSGAHIEKMVQDWVALTYVLNNLNRSLGLSDAYPFVLTTVVISKLAFVHALIAEAAAQPDADDSPPLEGKPEEVPAVARA</sequence>
<dbReference type="Pfam" id="PF10005">
    <property type="entry name" value="Zn_ribbon_DZR_6"/>
    <property type="match status" value="1"/>
</dbReference>
<protein>
    <submittedName>
        <fullName evidence="3">Zinc-binding peptidase</fullName>
    </submittedName>
</protein>
<dbReference type="Proteomes" id="UP001331561">
    <property type="component" value="Unassembled WGS sequence"/>
</dbReference>
<evidence type="ECO:0000313" key="4">
    <source>
        <dbReference type="Proteomes" id="UP001331561"/>
    </source>
</evidence>
<dbReference type="Pfam" id="PF15887">
    <property type="entry name" value="Peptidase_Mx"/>
    <property type="match status" value="1"/>
</dbReference>
<feature type="region of interest" description="Disordered" evidence="1">
    <location>
        <begin position="358"/>
        <end position="380"/>
    </location>
</feature>
<feature type="domain" description="Zinc-ribbon" evidence="2">
    <location>
        <begin position="4"/>
        <end position="95"/>
    </location>
</feature>
<comment type="caution">
    <text evidence="3">The sequence shown here is derived from an EMBL/GenBank/DDBJ whole genome shotgun (WGS) entry which is preliminary data.</text>
</comment>
<proteinExistence type="predicted"/>
<gene>
    <name evidence="3" type="ORF">VVD49_19260</name>
</gene>
<evidence type="ECO:0000256" key="1">
    <source>
        <dbReference type="SAM" id="MobiDB-lite"/>
    </source>
</evidence>
<evidence type="ECO:0000313" key="3">
    <source>
        <dbReference type="EMBL" id="MEC5387880.1"/>
    </source>
</evidence>